<dbReference type="Proteomes" id="UP000184188">
    <property type="component" value="Unassembled WGS sequence"/>
</dbReference>
<dbReference type="RefSeq" id="XP_022584659.1">
    <property type="nucleotide sequence ID" value="XM_022722108.1"/>
</dbReference>
<name>A0A1L9SSJ3_9EURO</name>
<gene>
    <name evidence="1" type="ORF">ASPZODRAFT_128768</name>
</gene>
<keyword evidence="2" id="KW-1185">Reference proteome</keyword>
<dbReference type="EMBL" id="KV878337">
    <property type="protein sequence ID" value="OJJ50149.1"/>
    <property type="molecule type" value="Genomic_DNA"/>
</dbReference>
<dbReference type="VEuPathDB" id="FungiDB:ASPZODRAFT_128768"/>
<dbReference type="OrthoDB" id="4725912at2759"/>
<protein>
    <submittedName>
        <fullName evidence="1">Uncharacterized protein</fullName>
    </submittedName>
</protein>
<evidence type="ECO:0000313" key="1">
    <source>
        <dbReference type="EMBL" id="OJJ50149.1"/>
    </source>
</evidence>
<evidence type="ECO:0000313" key="2">
    <source>
        <dbReference type="Proteomes" id="UP000184188"/>
    </source>
</evidence>
<dbReference type="GeneID" id="34608573"/>
<dbReference type="AlphaFoldDB" id="A0A1L9SSJ3"/>
<reference evidence="2" key="1">
    <citation type="journal article" date="2017" name="Genome Biol.">
        <title>Comparative genomics reveals high biological diversity and specific adaptations in the industrially and medically important fungal genus Aspergillus.</title>
        <authorList>
            <person name="de Vries R.P."/>
            <person name="Riley R."/>
            <person name="Wiebenga A."/>
            <person name="Aguilar-Osorio G."/>
            <person name="Amillis S."/>
            <person name="Uchima C.A."/>
            <person name="Anderluh G."/>
            <person name="Asadollahi M."/>
            <person name="Askin M."/>
            <person name="Barry K."/>
            <person name="Battaglia E."/>
            <person name="Bayram O."/>
            <person name="Benocci T."/>
            <person name="Braus-Stromeyer S.A."/>
            <person name="Caldana C."/>
            <person name="Canovas D."/>
            <person name="Cerqueira G.C."/>
            <person name="Chen F."/>
            <person name="Chen W."/>
            <person name="Choi C."/>
            <person name="Clum A."/>
            <person name="Dos Santos R.A."/>
            <person name="Damasio A.R."/>
            <person name="Diallinas G."/>
            <person name="Emri T."/>
            <person name="Fekete E."/>
            <person name="Flipphi M."/>
            <person name="Freyberg S."/>
            <person name="Gallo A."/>
            <person name="Gournas C."/>
            <person name="Habgood R."/>
            <person name="Hainaut M."/>
            <person name="Harispe M.L."/>
            <person name="Henrissat B."/>
            <person name="Hilden K.S."/>
            <person name="Hope R."/>
            <person name="Hossain A."/>
            <person name="Karabika E."/>
            <person name="Karaffa L."/>
            <person name="Karanyi Z."/>
            <person name="Krasevec N."/>
            <person name="Kuo A."/>
            <person name="Kusch H."/>
            <person name="LaButti K."/>
            <person name="Lagendijk E.L."/>
            <person name="Lapidus A."/>
            <person name="Levasseur A."/>
            <person name="Lindquist E."/>
            <person name="Lipzen A."/>
            <person name="Logrieco A.F."/>
            <person name="MacCabe A."/>
            <person name="Maekelae M.R."/>
            <person name="Malavazi I."/>
            <person name="Melin P."/>
            <person name="Meyer V."/>
            <person name="Mielnichuk N."/>
            <person name="Miskei M."/>
            <person name="Molnar A.P."/>
            <person name="Mule G."/>
            <person name="Ngan C.Y."/>
            <person name="Orejas M."/>
            <person name="Orosz E."/>
            <person name="Ouedraogo J.P."/>
            <person name="Overkamp K.M."/>
            <person name="Park H.-S."/>
            <person name="Perrone G."/>
            <person name="Piumi F."/>
            <person name="Punt P.J."/>
            <person name="Ram A.F."/>
            <person name="Ramon A."/>
            <person name="Rauscher S."/>
            <person name="Record E."/>
            <person name="Riano-Pachon D.M."/>
            <person name="Robert V."/>
            <person name="Roehrig J."/>
            <person name="Ruller R."/>
            <person name="Salamov A."/>
            <person name="Salih N.S."/>
            <person name="Samson R.A."/>
            <person name="Sandor E."/>
            <person name="Sanguinetti M."/>
            <person name="Schuetze T."/>
            <person name="Sepcic K."/>
            <person name="Shelest E."/>
            <person name="Sherlock G."/>
            <person name="Sophianopoulou V."/>
            <person name="Squina F.M."/>
            <person name="Sun H."/>
            <person name="Susca A."/>
            <person name="Todd R.B."/>
            <person name="Tsang A."/>
            <person name="Unkles S.E."/>
            <person name="van de Wiele N."/>
            <person name="van Rossen-Uffink D."/>
            <person name="Oliveira J.V."/>
            <person name="Vesth T.C."/>
            <person name="Visser J."/>
            <person name="Yu J.-H."/>
            <person name="Zhou M."/>
            <person name="Andersen M.R."/>
            <person name="Archer D.B."/>
            <person name="Baker S.E."/>
            <person name="Benoit I."/>
            <person name="Brakhage A.A."/>
            <person name="Braus G.H."/>
            <person name="Fischer R."/>
            <person name="Frisvad J.C."/>
            <person name="Goldman G.H."/>
            <person name="Houbraken J."/>
            <person name="Oakley B."/>
            <person name="Pocsi I."/>
            <person name="Scazzocchio C."/>
            <person name="Seiboth B."/>
            <person name="vanKuyk P.A."/>
            <person name="Wortman J."/>
            <person name="Dyer P.S."/>
            <person name="Grigoriev I.V."/>
        </authorList>
    </citation>
    <scope>NUCLEOTIDE SEQUENCE [LARGE SCALE GENOMIC DNA]</scope>
    <source>
        <strain evidence="2">CBS 506.65</strain>
    </source>
</reference>
<accession>A0A1L9SSJ3</accession>
<organism evidence="1 2">
    <name type="scientific">Penicilliopsis zonata CBS 506.65</name>
    <dbReference type="NCBI Taxonomy" id="1073090"/>
    <lineage>
        <taxon>Eukaryota</taxon>
        <taxon>Fungi</taxon>
        <taxon>Dikarya</taxon>
        <taxon>Ascomycota</taxon>
        <taxon>Pezizomycotina</taxon>
        <taxon>Eurotiomycetes</taxon>
        <taxon>Eurotiomycetidae</taxon>
        <taxon>Eurotiales</taxon>
        <taxon>Aspergillaceae</taxon>
        <taxon>Penicilliopsis</taxon>
    </lineage>
</organism>
<proteinExistence type="predicted"/>
<sequence length="169" mass="19606">MSLQVNFSWRKDEVSISHEDQVIYTVSNHLKAPHLRFYKETKGGNKNDGMIGTSTFHLLSSSPEFTHHGRHGKLQSTSRWKMAYTHESYYLDSTHNHPTTMTWTSESGFKTWDFICLDERKQAVARFSANPWGIKKLGKIEFCIEDPLAREELILVGVTLYYCVLLCWT</sequence>